<dbReference type="Gene3D" id="3.60.15.10">
    <property type="entry name" value="Ribonuclease Z/Hydroxyacylglutathione hydrolase-like"/>
    <property type="match status" value="1"/>
</dbReference>
<evidence type="ECO:0000313" key="2">
    <source>
        <dbReference type="EMBL" id="SAL36164.1"/>
    </source>
</evidence>
<keyword evidence="3" id="KW-1185">Reference proteome</keyword>
<reference evidence="2 3" key="1">
    <citation type="submission" date="2016-01" db="EMBL/GenBank/DDBJ databases">
        <authorList>
            <person name="Peeters C."/>
        </authorList>
    </citation>
    <scope>NUCLEOTIDE SEQUENCE [LARGE SCALE GENOMIC DNA]</scope>
    <source>
        <strain evidence="2">LMG 29315</strain>
    </source>
</reference>
<accession>A0A658R0B9</accession>
<dbReference type="SUPFAM" id="SSF56281">
    <property type="entry name" value="Metallo-hydrolase/oxidoreductase"/>
    <property type="match status" value="1"/>
</dbReference>
<comment type="caution">
    <text evidence="2">The sequence shown here is derived from an EMBL/GenBank/DDBJ whole genome shotgun (WGS) entry which is preliminary data.</text>
</comment>
<protein>
    <submittedName>
        <fullName evidence="2">Beta-lactamase-like protein</fullName>
    </submittedName>
</protein>
<evidence type="ECO:0000259" key="1">
    <source>
        <dbReference type="Pfam" id="PF19583"/>
    </source>
</evidence>
<dbReference type="InterPro" id="IPR036866">
    <property type="entry name" value="RibonucZ/Hydroxyglut_hydro"/>
</dbReference>
<feature type="domain" description="ODP" evidence="1">
    <location>
        <begin position="42"/>
        <end position="211"/>
    </location>
</feature>
<gene>
    <name evidence="2" type="ORF">AWB72_03595</name>
</gene>
<dbReference type="AlphaFoldDB" id="A0A658R0B9"/>
<proteinExistence type="predicted"/>
<dbReference type="Proteomes" id="UP000198263">
    <property type="component" value="Unassembled WGS sequence"/>
</dbReference>
<dbReference type="Pfam" id="PF19583">
    <property type="entry name" value="ODP"/>
    <property type="match status" value="1"/>
</dbReference>
<organism evidence="2 3">
    <name type="scientific">Caballeronia concitans</name>
    <dbReference type="NCBI Taxonomy" id="1777133"/>
    <lineage>
        <taxon>Bacteria</taxon>
        <taxon>Pseudomonadati</taxon>
        <taxon>Pseudomonadota</taxon>
        <taxon>Betaproteobacteria</taxon>
        <taxon>Burkholderiales</taxon>
        <taxon>Burkholderiaceae</taxon>
        <taxon>Caballeronia</taxon>
    </lineage>
</organism>
<dbReference type="OrthoDB" id="9800607at2"/>
<dbReference type="EMBL" id="FCNV02000007">
    <property type="protein sequence ID" value="SAL36164.1"/>
    <property type="molecule type" value="Genomic_DNA"/>
</dbReference>
<dbReference type="RefSeq" id="WP_040049190.1">
    <property type="nucleotide sequence ID" value="NZ_FCNV02000007.1"/>
</dbReference>
<evidence type="ECO:0000313" key="3">
    <source>
        <dbReference type="Proteomes" id="UP000198263"/>
    </source>
</evidence>
<name>A0A658R0B9_9BURK</name>
<sequence length="239" mass="26066">MNASSIERFGSDVYRNTLYIEKLDLAFSQFFIRSPSGGYVGVSTGMRADFAQLEANLRSVGIEVGEVGSIVAPHFEADEIAALPEFSSRHAGVVAYAHPICAHALADIFSVKTKPLKDEVPITISGERIVPIFTTHVHQWDALVLYVPRLKALFSSDIFMSYGPVDASGDALRDIIGSIEKSGYLPSLAHLHAALMKIRKYDIDWIFPMHGPAIDSGIPQIIDGLIQYCTAASAREVAE</sequence>
<dbReference type="InterPro" id="IPR045761">
    <property type="entry name" value="ODP_dom"/>
</dbReference>